<dbReference type="PROSITE" id="PS51257">
    <property type="entry name" value="PROKAR_LIPOPROTEIN"/>
    <property type="match status" value="1"/>
</dbReference>
<gene>
    <name evidence="3" type="ORF">L1857_21860</name>
</gene>
<dbReference type="Proteomes" id="UP000830158">
    <property type="component" value="Chromosome"/>
</dbReference>
<proteinExistence type="predicted"/>
<accession>A0ABY4NYU7</accession>
<evidence type="ECO:0000313" key="3">
    <source>
        <dbReference type="EMBL" id="UQS25264.1"/>
    </source>
</evidence>
<evidence type="ECO:0000313" key="4">
    <source>
        <dbReference type="Proteomes" id="UP000830158"/>
    </source>
</evidence>
<keyword evidence="4" id="KW-1185">Reference proteome</keyword>
<sequence>MRRFAVVVVWPVLLAAGCGVTTQDEPEPIPSTTTAVPTTPQVTQRPDPAVTTGPSSPTSS</sequence>
<evidence type="ECO:0000256" key="2">
    <source>
        <dbReference type="SAM" id="SignalP"/>
    </source>
</evidence>
<evidence type="ECO:0000256" key="1">
    <source>
        <dbReference type="SAM" id="MobiDB-lite"/>
    </source>
</evidence>
<dbReference type="EMBL" id="CP091196">
    <property type="protein sequence ID" value="UQS25264.1"/>
    <property type="molecule type" value="Genomic_DNA"/>
</dbReference>
<protein>
    <submittedName>
        <fullName evidence="3">Uncharacterized protein</fullName>
    </submittedName>
</protein>
<organism evidence="3 4">
    <name type="scientific">Amycolatopsis thermalba</name>
    <dbReference type="NCBI Taxonomy" id="944492"/>
    <lineage>
        <taxon>Bacteria</taxon>
        <taxon>Bacillati</taxon>
        <taxon>Actinomycetota</taxon>
        <taxon>Actinomycetes</taxon>
        <taxon>Pseudonocardiales</taxon>
        <taxon>Pseudonocardiaceae</taxon>
        <taxon>Amycolatopsis</taxon>
    </lineage>
</organism>
<name>A0ABY4NYU7_9PSEU</name>
<reference evidence="3" key="1">
    <citation type="submission" date="2022-01" db="EMBL/GenBank/DDBJ databases">
        <title>PSI-footprinting approach for the identification of protein synthesis inhibitor producers.</title>
        <authorList>
            <person name="Handel F."/>
            <person name="Kulik A."/>
            <person name="Wex K.W."/>
            <person name="Berscheid A."/>
            <person name="Saur J.S."/>
            <person name="Winkler A."/>
            <person name="Wibberg D."/>
            <person name="Kalinowski J."/>
            <person name="Broetz-Oesterhelt H."/>
            <person name="Mast Y."/>
        </authorList>
    </citation>
    <scope>NUCLEOTIDE SEQUENCE</scope>
    <source>
        <strain evidence="3">KNN 49.3e</strain>
    </source>
</reference>
<keyword evidence="2" id="KW-0732">Signal</keyword>
<feature type="region of interest" description="Disordered" evidence="1">
    <location>
        <begin position="21"/>
        <end position="60"/>
    </location>
</feature>
<feature type="chain" id="PRO_5046839949" evidence="2">
    <location>
        <begin position="23"/>
        <end position="60"/>
    </location>
</feature>
<feature type="compositionally biased region" description="Low complexity" evidence="1">
    <location>
        <begin position="30"/>
        <end position="48"/>
    </location>
</feature>
<dbReference type="RefSeq" id="WP_116114125.1">
    <property type="nucleotide sequence ID" value="NZ_CP091196.1"/>
</dbReference>
<feature type="signal peptide" evidence="2">
    <location>
        <begin position="1"/>
        <end position="22"/>
    </location>
</feature>